<dbReference type="PANTHER" id="PTHR21569">
    <property type="entry name" value="RIBOSOMAL PROTEIN S9"/>
    <property type="match status" value="1"/>
</dbReference>
<evidence type="ECO:0000256" key="1">
    <source>
        <dbReference type="ARBA" id="ARBA00005251"/>
    </source>
</evidence>
<dbReference type="InterPro" id="IPR014721">
    <property type="entry name" value="Ribsml_uS5_D2-typ_fold_subgr"/>
</dbReference>
<keyword evidence="5" id="KW-1185">Reference proteome</keyword>
<dbReference type="InterPro" id="IPR000754">
    <property type="entry name" value="Ribosomal_uS9"/>
</dbReference>
<dbReference type="InterPro" id="IPR020568">
    <property type="entry name" value="Ribosomal_Su5_D2-typ_SF"/>
</dbReference>
<comment type="caution">
    <text evidence="4">The sequence shown here is derived from an EMBL/GenBank/DDBJ whole genome shotgun (WGS) entry which is preliminary data.</text>
</comment>
<gene>
    <name evidence="4" type="ORF">JOL62DRAFT_496907</name>
</gene>
<dbReference type="Proteomes" id="UP001367316">
    <property type="component" value="Unassembled WGS sequence"/>
</dbReference>
<evidence type="ECO:0000313" key="4">
    <source>
        <dbReference type="EMBL" id="KAK7613656.1"/>
    </source>
</evidence>
<dbReference type="Pfam" id="PF00380">
    <property type="entry name" value="Ribosomal_S9"/>
    <property type="match status" value="1"/>
</dbReference>
<evidence type="ECO:0000256" key="2">
    <source>
        <dbReference type="ARBA" id="ARBA00022980"/>
    </source>
</evidence>
<protein>
    <submittedName>
        <fullName evidence="4">Uncharacterized protein</fullName>
    </submittedName>
</protein>
<reference evidence="4 5" key="1">
    <citation type="submission" date="2024-04" db="EMBL/GenBank/DDBJ databases">
        <title>Phyllosticta paracitricarpa is synonymous to the EU quarantine fungus P. citricarpa based on phylogenomic analyses.</title>
        <authorList>
            <consortium name="Lawrence Berkeley National Laboratory"/>
            <person name="Van ingen-buijs V.A."/>
            <person name="Van westerhoven A.C."/>
            <person name="Haridas S."/>
            <person name="Skiadas P."/>
            <person name="Martin F."/>
            <person name="Groenewald J.Z."/>
            <person name="Crous P.W."/>
            <person name="Seidl M.F."/>
        </authorList>
    </citation>
    <scope>NUCLEOTIDE SEQUENCE [LARGE SCALE GENOMIC DNA]</scope>
    <source>
        <strain evidence="4 5">CBS 141358</strain>
    </source>
</reference>
<comment type="similarity">
    <text evidence="1">Belongs to the universal ribosomal protein uS9 family.</text>
</comment>
<dbReference type="SUPFAM" id="SSF54211">
    <property type="entry name" value="Ribosomal protein S5 domain 2-like"/>
    <property type="match status" value="1"/>
</dbReference>
<evidence type="ECO:0000313" key="5">
    <source>
        <dbReference type="Proteomes" id="UP001367316"/>
    </source>
</evidence>
<accession>A0ABR1NEP5</accession>
<proteinExistence type="inferred from homology"/>
<sequence length="349" mass="39090">MKGSTLVTGLRRAAGSLIQPTAPRTGPSALRIPAIRHSTASFSTSISRRAEFLEDDQKVKAAPEIDLDGQGDEYHTALMKRVRVVPASPSYFTGRPRFTDDFLELQALVRKYETWPQIDPLLAPRVAWKSLDEYQSMGTPESIRISRWRRLQQLLQRLNYIHPTIMPEEVSKVMERYKRPINPYSREPAPKVLDEMGRGKGSGRRKTCSAVAWLVEGDGEVIINSKPLHQAFHRLHDRESALWALKATNRLSNYNLFAIVRGGGTTGWAEALTVAVARALLAHEPGLKTVLRRESCCQDHELTIGVSNSWVHHAGPSPGREEEAWPYQGSQDARLGQALRGWAVVMLVC</sequence>
<organism evidence="4 5">
    <name type="scientific">Phyllosticta paracitricarpa</name>
    <dbReference type="NCBI Taxonomy" id="2016321"/>
    <lineage>
        <taxon>Eukaryota</taxon>
        <taxon>Fungi</taxon>
        <taxon>Dikarya</taxon>
        <taxon>Ascomycota</taxon>
        <taxon>Pezizomycotina</taxon>
        <taxon>Dothideomycetes</taxon>
        <taxon>Dothideomycetes incertae sedis</taxon>
        <taxon>Botryosphaeriales</taxon>
        <taxon>Phyllostictaceae</taxon>
        <taxon>Phyllosticta</taxon>
    </lineage>
</organism>
<dbReference type="EMBL" id="JBBPBF010000006">
    <property type="protein sequence ID" value="KAK7613656.1"/>
    <property type="molecule type" value="Genomic_DNA"/>
</dbReference>
<keyword evidence="2" id="KW-0689">Ribosomal protein</keyword>
<name>A0ABR1NEP5_9PEZI</name>
<dbReference type="PANTHER" id="PTHR21569:SF1">
    <property type="entry name" value="SMALL RIBOSOMAL SUBUNIT PROTEIN US9M"/>
    <property type="match status" value="1"/>
</dbReference>
<dbReference type="Gene3D" id="3.30.230.10">
    <property type="match status" value="1"/>
</dbReference>
<evidence type="ECO:0000256" key="3">
    <source>
        <dbReference type="ARBA" id="ARBA00023274"/>
    </source>
</evidence>
<keyword evidence="3" id="KW-0687">Ribonucleoprotein</keyword>